<proteinExistence type="predicted"/>
<evidence type="ECO:0000313" key="1">
    <source>
        <dbReference type="EMBL" id="CDF88832.1"/>
    </source>
</evidence>
<dbReference type="Proteomes" id="UP000019375">
    <property type="component" value="Unassembled WGS sequence"/>
</dbReference>
<evidence type="ECO:0000313" key="2">
    <source>
        <dbReference type="Proteomes" id="UP000019375"/>
    </source>
</evidence>
<reference evidence="2" key="1">
    <citation type="journal article" date="2013" name="Genome Announc.">
        <title>Genome sequence of the food spoilage yeast Zygosaccharomyces bailii CLIB 213(T).</title>
        <authorList>
            <person name="Galeote V."/>
            <person name="Bigey F."/>
            <person name="Devillers H."/>
            <person name="Neuveglise C."/>
            <person name="Dequin S."/>
        </authorList>
    </citation>
    <scope>NUCLEOTIDE SEQUENCE [LARGE SCALE GENOMIC DNA]</scope>
    <source>
        <strain evidence="2">CLIB 213 / ATCC 58445 / CBS 680 / CCRC 21525 / NBRC 1098 / NCYC 1416 / NRRL Y-2227</strain>
    </source>
</reference>
<accession>A0A8J2T4K5</accession>
<sequence>MSTDQDLTYFDSLCEEEQSLQENYSKLNKVLQTLKSLTAPGKSDADQLSLLHSLQESQKELVDSSIDLRYVKYKARESQVIVSKRSRRNAYHSKLQSLEGLSEFITLWELSNKETLDYINLLQRLSVDLAKQIEISDREKSAFEVNSWEPTDRMQTIVEQLADPNVDSALLNSQLVEYMDQIKMERAKYTIENKHSLQETLVELNKEVNYWRRNWNAIENLMFGDNSHSIKRMLHSIEILRSKLADKNQIEGDDIDVNMG</sequence>
<keyword evidence="2" id="KW-1185">Reference proteome</keyword>
<gene>
    <name evidence="1" type="ORF">BN860_02916g</name>
</gene>
<dbReference type="EMBL" id="HG316456">
    <property type="protein sequence ID" value="CDF88832.1"/>
    <property type="molecule type" value="Genomic_DNA"/>
</dbReference>
<dbReference type="InterPro" id="IPR018557">
    <property type="entry name" value="THO_cplx_su_Thp2"/>
</dbReference>
<protein>
    <submittedName>
        <fullName evidence="1">ZYBA0S03-02916g1_1</fullName>
    </submittedName>
</protein>
<dbReference type="GO" id="GO:0006368">
    <property type="term" value="P:transcription elongation by RNA polymerase II"/>
    <property type="evidence" value="ECO:0007669"/>
    <property type="project" value="InterPro"/>
</dbReference>
<dbReference type="AlphaFoldDB" id="A0A8J2T4K5"/>
<dbReference type="GO" id="GO:0006406">
    <property type="term" value="P:mRNA export from nucleus"/>
    <property type="evidence" value="ECO:0007669"/>
    <property type="project" value="InterPro"/>
</dbReference>
<dbReference type="GO" id="GO:0000446">
    <property type="term" value="C:nucleoplasmic THO complex"/>
    <property type="evidence" value="ECO:0007669"/>
    <property type="project" value="InterPro"/>
</dbReference>
<organism evidence="1 2">
    <name type="scientific">Zygosaccharomyces bailii (strain CLIB 213 / ATCC 58445 / CBS 680 / BCRC 21525 / NBRC 1098 / NCYC 1416 / NRRL Y-2227)</name>
    <dbReference type="NCBI Taxonomy" id="1333698"/>
    <lineage>
        <taxon>Eukaryota</taxon>
        <taxon>Fungi</taxon>
        <taxon>Dikarya</taxon>
        <taxon>Ascomycota</taxon>
        <taxon>Saccharomycotina</taxon>
        <taxon>Saccharomycetes</taxon>
        <taxon>Saccharomycetales</taxon>
        <taxon>Saccharomycetaceae</taxon>
        <taxon>Zygosaccharomyces</taxon>
    </lineage>
</organism>
<name>A0A8J2T4K5_ZYGB2</name>
<dbReference type="OrthoDB" id="4035012at2759"/>
<dbReference type="Pfam" id="PF09432">
    <property type="entry name" value="THP2"/>
    <property type="match status" value="1"/>
</dbReference>